<dbReference type="PANTHER" id="PTHR42743">
    <property type="entry name" value="AMINO-ACID AMINOTRANSFERASE"/>
    <property type="match status" value="1"/>
</dbReference>
<evidence type="ECO:0000256" key="3">
    <source>
        <dbReference type="ARBA" id="ARBA00022898"/>
    </source>
</evidence>
<dbReference type="Gene3D" id="3.20.10.10">
    <property type="entry name" value="D-amino Acid Aminotransferase, subunit A, domain 2"/>
    <property type="match status" value="1"/>
</dbReference>
<evidence type="ECO:0000313" key="4">
    <source>
        <dbReference type="EMBL" id="ORL44500.1"/>
    </source>
</evidence>
<dbReference type="STRING" id="1185767.IIF7_15995"/>
<organism evidence="4 5">
    <name type="scientific">Zunongwangia atlantica 22II14-10F7</name>
    <dbReference type="NCBI Taxonomy" id="1185767"/>
    <lineage>
        <taxon>Bacteria</taxon>
        <taxon>Pseudomonadati</taxon>
        <taxon>Bacteroidota</taxon>
        <taxon>Flavobacteriia</taxon>
        <taxon>Flavobacteriales</taxon>
        <taxon>Flavobacteriaceae</taxon>
        <taxon>Zunongwangia</taxon>
    </lineage>
</organism>
<protein>
    <submittedName>
        <fullName evidence="4">Class IV aminotransferase</fullName>
    </submittedName>
</protein>
<evidence type="ECO:0000256" key="2">
    <source>
        <dbReference type="ARBA" id="ARBA00009320"/>
    </source>
</evidence>
<dbReference type="GO" id="GO:0046394">
    <property type="term" value="P:carboxylic acid biosynthetic process"/>
    <property type="evidence" value="ECO:0007669"/>
    <property type="project" value="UniProtKB-ARBA"/>
</dbReference>
<dbReference type="InterPro" id="IPR043131">
    <property type="entry name" value="BCAT-like_N"/>
</dbReference>
<dbReference type="GO" id="GO:0005829">
    <property type="term" value="C:cytosol"/>
    <property type="evidence" value="ECO:0007669"/>
    <property type="project" value="TreeGrafter"/>
</dbReference>
<sequence length="296" mass="33818">MHYDMKLTYPSKVYLNGEWLKPEEAKISVFDRGFLFGDGIYEVIPFYSGKLFLLKEHLDRLKYSLNEVELKCDIGDFEALILKAIDLAELNQENGAIYIQVSRGMAPRTHYFPEKYDATVLMYAYKTNLRGFQQQFKNVVVSNDLRWHRCDIKSVSLMANIIANTEAKKGGFAENIMIRDGFFTEGSHSSLFFVKNDRVYTHPNGKFILPGITRNFLIQLCKDNAIEIVEEALLVSALDEVTEVFITGTTTQITAIKNLHFPDKILNFGGEIGKVTKRLQQLFSEEVKKQTGVDLS</sequence>
<evidence type="ECO:0000313" key="5">
    <source>
        <dbReference type="Proteomes" id="UP000192746"/>
    </source>
</evidence>
<gene>
    <name evidence="4" type="ORF">IIF7_15995</name>
</gene>
<dbReference type="InterPro" id="IPR043132">
    <property type="entry name" value="BCAT-like_C"/>
</dbReference>
<keyword evidence="3" id="KW-0663">Pyridoxal phosphate</keyword>
<keyword evidence="5" id="KW-1185">Reference proteome</keyword>
<reference evidence="4 5" key="1">
    <citation type="submission" date="2013-04" db="EMBL/GenBank/DDBJ databases">
        <title>Zunongwangia sp. 22II14-10F7 Genome Sequencing.</title>
        <authorList>
            <person name="Lai Q."/>
            <person name="Shao Z."/>
        </authorList>
    </citation>
    <scope>NUCLEOTIDE SEQUENCE [LARGE SCALE GENOMIC DNA]</scope>
    <source>
        <strain evidence="4 5">22II14-10F7</strain>
    </source>
</reference>
<dbReference type="InterPro" id="IPR036038">
    <property type="entry name" value="Aminotransferase-like"/>
</dbReference>
<accession>A0A1Y1T0G3</accession>
<dbReference type="Gene3D" id="3.30.470.10">
    <property type="match status" value="1"/>
</dbReference>
<dbReference type="GO" id="GO:0008483">
    <property type="term" value="F:transaminase activity"/>
    <property type="evidence" value="ECO:0007669"/>
    <property type="project" value="UniProtKB-KW"/>
</dbReference>
<keyword evidence="4" id="KW-0808">Transferase</keyword>
<dbReference type="Pfam" id="PF01063">
    <property type="entry name" value="Aminotran_4"/>
    <property type="match status" value="1"/>
</dbReference>
<dbReference type="InterPro" id="IPR001544">
    <property type="entry name" value="Aminotrans_IV"/>
</dbReference>
<dbReference type="Proteomes" id="UP000192746">
    <property type="component" value="Unassembled WGS sequence"/>
</dbReference>
<dbReference type="AlphaFoldDB" id="A0A1Y1T0G3"/>
<dbReference type="FunFam" id="3.20.10.10:FF:000002">
    <property type="entry name" value="D-alanine aminotransferase"/>
    <property type="match status" value="1"/>
</dbReference>
<proteinExistence type="inferred from homology"/>
<dbReference type="GO" id="GO:0008652">
    <property type="term" value="P:amino acid biosynthetic process"/>
    <property type="evidence" value="ECO:0007669"/>
    <property type="project" value="UniProtKB-ARBA"/>
</dbReference>
<comment type="similarity">
    <text evidence="2">Belongs to the class-IV pyridoxal-phosphate-dependent aminotransferase family.</text>
</comment>
<evidence type="ECO:0000256" key="1">
    <source>
        <dbReference type="ARBA" id="ARBA00001933"/>
    </source>
</evidence>
<dbReference type="SUPFAM" id="SSF56752">
    <property type="entry name" value="D-aminoacid aminotransferase-like PLP-dependent enzymes"/>
    <property type="match status" value="1"/>
</dbReference>
<dbReference type="InterPro" id="IPR050571">
    <property type="entry name" value="Class-IV_PLP-Dep_Aminotrnsfr"/>
</dbReference>
<keyword evidence="4" id="KW-0032">Aminotransferase</keyword>
<comment type="cofactor">
    <cofactor evidence="1">
        <name>pyridoxal 5'-phosphate</name>
        <dbReference type="ChEBI" id="CHEBI:597326"/>
    </cofactor>
</comment>
<name>A0A1Y1T0G3_9FLAO</name>
<dbReference type="EMBL" id="ARYN01000015">
    <property type="protein sequence ID" value="ORL44500.1"/>
    <property type="molecule type" value="Genomic_DNA"/>
</dbReference>
<comment type="caution">
    <text evidence="4">The sequence shown here is derived from an EMBL/GenBank/DDBJ whole genome shotgun (WGS) entry which is preliminary data.</text>
</comment>
<dbReference type="PANTHER" id="PTHR42743:SF10">
    <property type="entry name" value="D-ALANINE AMINOTRANSFERASE"/>
    <property type="match status" value="1"/>
</dbReference>